<dbReference type="AlphaFoldDB" id="A0ABD1T5L1"/>
<dbReference type="InterPro" id="IPR004041">
    <property type="entry name" value="NAF_dom"/>
</dbReference>
<comment type="catalytic activity">
    <reaction evidence="10">
        <text>L-seryl-[protein] + ATP = O-phospho-L-seryl-[protein] + ADP + H(+)</text>
        <dbReference type="Rhea" id="RHEA:17989"/>
        <dbReference type="Rhea" id="RHEA-COMP:9863"/>
        <dbReference type="Rhea" id="RHEA-COMP:11604"/>
        <dbReference type="ChEBI" id="CHEBI:15378"/>
        <dbReference type="ChEBI" id="CHEBI:29999"/>
        <dbReference type="ChEBI" id="CHEBI:30616"/>
        <dbReference type="ChEBI" id="CHEBI:83421"/>
        <dbReference type="ChEBI" id="CHEBI:456216"/>
        <dbReference type="EC" id="2.7.11.1"/>
    </reaction>
</comment>
<keyword evidence="13" id="KW-1185">Reference proteome</keyword>
<evidence type="ECO:0000256" key="2">
    <source>
        <dbReference type="ARBA" id="ARBA00006234"/>
    </source>
</evidence>
<comment type="caution">
    <text evidence="12">The sequence shown here is derived from an EMBL/GenBank/DDBJ whole genome shotgun (WGS) entry which is preliminary data.</text>
</comment>
<feature type="domain" description="NAF" evidence="11">
    <location>
        <begin position="7"/>
        <end position="31"/>
    </location>
</feature>
<gene>
    <name evidence="12" type="ORF">Fot_31522</name>
</gene>
<evidence type="ECO:0000313" key="12">
    <source>
        <dbReference type="EMBL" id="KAL2507875.1"/>
    </source>
</evidence>
<reference evidence="13" key="1">
    <citation type="submission" date="2024-07" db="EMBL/GenBank/DDBJ databases">
        <title>Two chromosome-level genome assemblies of Korean endemic species Abeliophyllum distichum and Forsythia ovata (Oleaceae).</title>
        <authorList>
            <person name="Jang H."/>
        </authorList>
    </citation>
    <scope>NUCLEOTIDE SEQUENCE [LARGE SCALE GENOMIC DNA]</scope>
</reference>
<comment type="similarity">
    <text evidence="2">Belongs to the protein kinase superfamily. CAMK Ser/Thr protein kinase family. SNF1 subfamily.</text>
</comment>
<dbReference type="PANTHER" id="PTHR43895">
    <property type="entry name" value="CALCIUM/CALMODULIN-DEPENDENT PROTEIN KINASE KINASE-RELATED"/>
    <property type="match status" value="1"/>
</dbReference>
<evidence type="ECO:0000256" key="7">
    <source>
        <dbReference type="ARBA" id="ARBA00022777"/>
    </source>
</evidence>
<keyword evidence="7 12" id="KW-0418">Kinase</keyword>
<comment type="catalytic activity">
    <reaction evidence="9">
        <text>L-threonyl-[protein] + ATP = O-phospho-L-threonyl-[protein] + ADP + H(+)</text>
        <dbReference type="Rhea" id="RHEA:46608"/>
        <dbReference type="Rhea" id="RHEA-COMP:11060"/>
        <dbReference type="Rhea" id="RHEA-COMP:11605"/>
        <dbReference type="ChEBI" id="CHEBI:15378"/>
        <dbReference type="ChEBI" id="CHEBI:30013"/>
        <dbReference type="ChEBI" id="CHEBI:30616"/>
        <dbReference type="ChEBI" id="CHEBI:61977"/>
        <dbReference type="ChEBI" id="CHEBI:456216"/>
        <dbReference type="EC" id="2.7.11.1"/>
    </reaction>
</comment>
<keyword evidence="4" id="KW-0723">Serine/threonine-protein kinase</keyword>
<dbReference type="GO" id="GO:0005524">
    <property type="term" value="F:ATP binding"/>
    <property type="evidence" value="ECO:0007669"/>
    <property type="project" value="UniProtKB-KW"/>
</dbReference>
<sequence length="125" mass="14055">MRFTSFPRPASLNAFDIISFSRDFNLSGLFEEGTDGAKFVSRAHVSNIISKLEEIANVVSFSVRKKDCRMSLEGSREGVKGSLTIAAEIFELTPSLRVVEVKKKGGDRVEYEEFCNRELKPIIDF</sequence>
<accession>A0ABD1T5L1</accession>
<dbReference type="EMBL" id="JBFOLJ010000009">
    <property type="protein sequence ID" value="KAL2507875.1"/>
    <property type="molecule type" value="Genomic_DNA"/>
</dbReference>
<proteinExistence type="inferred from homology"/>
<evidence type="ECO:0000256" key="6">
    <source>
        <dbReference type="ARBA" id="ARBA00022741"/>
    </source>
</evidence>
<evidence type="ECO:0000256" key="10">
    <source>
        <dbReference type="ARBA" id="ARBA00048679"/>
    </source>
</evidence>
<dbReference type="PANTHER" id="PTHR43895:SF140">
    <property type="entry name" value="CBL-INTERACTING SERINE_THREONINE-PROTEIN KINASE 12"/>
    <property type="match status" value="1"/>
</dbReference>
<evidence type="ECO:0000256" key="3">
    <source>
        <dbReference type="ARBA" id="ARBA00012513"/>
    </source>
</evidence>
<keyword evidence="6" id="KW-0547">Nucleotide-binding</keyword>
<name>A0ABD1T5L1_9LAMI</name>
<dbReference type="PROSITE" id="PS50816">
    <property type="entry name" value="NAF"/>
    <property type="match status" value="1"/>
</dbReference>
<keyword evidence="5" id="KW-0808">Transferase</keyword>
<dbReference type="Proteomes" id="UP001604277">
    <property type="component" value="Unassembled WGS sequence"/>
</dbReference>
<dbReference type="Pfam" id="PF03822">
    <property type="entry name" value="NAF"/>
    <property type="match status" value="1"/>
</dbReference>
<evidence type="ECO:0000259" key="11">
    <source>
        <dbReference type="PROSITE" id="PS50816"/>
    </source>
</evidence>
<keyword evidence="8" id="KW-0067">ATP-binding</keyword>
<dbReference type="FunFam" id="3.30.310.80:FF:000015">
    <property type="entry name" value="Non-specific serine/threonine protein kinase"/>
    <property type="match status" value="1"/>
</dbReference>
<evidence type="ECO:0000256" key="4">
    <source>
        <dbReference type="ARBA" id="ARBA00022527"/>
    </source>
</evidence>
<evidence type="ECO:0000256" key="5">
    <source>
        <dbReference type="ARBA" id="ARBA00022679"/>
    </source>
</evidence>
<evidence type="ECO:0000256" key="8">
    <source>
        <dbReference type="ARBA" id="ARBA00022840"/>
    </source>
</evidence>
<protein>
    <recommendedName>
        <fullName evidence="3">non-specific serine/threonine protein kinase</fullName>
        <ecNumber evidence="3">2.7.11.1</ecNumber>
    </recommendedName>
</protein>
<evidence type="ECO:0000256" key="9">
    <source>
        <dbReference type="ARBA" id="ARBA00047899"/>
    </source>
</evidence>
<dbReference type="EC" id="2.7.11.1" evidence="3"/>
<organism evidence="12 13">
    <name type="scientific">Forsythia ovata</name>
    <dbReference type="NCBI Taxonomy" id="205694"/>
    <lineage>
        <taxon>Eukaryota</taxon>
        <taxon>Viridiplantae</taxon>
        <taxon>Streptophyta</taxon>
        <taxon>Embryophyta</taxon>
        <taxon>Tracheophyta</taxon>
        <taxon>Spermatophyta</taxon>
        <taxon>Magnoliopsida</taxon>
        <taxon>eudicotyledons</taxon>
        <taxon>Gunneridae</taxon>
        <taxon>Pentapetalae</taxon>
        <taxon>asterids</taxon>
        <taxon>lamiids</taxon>
        <taxon>Lamiales</taxon>
        <taxon>Oleaceae</taxon>
        <taxon>Forsythieae</taxon>
        <taxon>Forsythia</taxon>
    </lineage>
</organism>
<dbReference type="Gene3D" id="3.30.310.80">
    <property type="entry name" value="Kinase associated domain 1, KA1"/>
    <property type="match status" value="1"/>
</dbReference>
<comment type="cofactor">
    <cofactor evidence="1">
        <name>Mn(2+)</name>
        <dbReference type="ChEBI" id="CHEBI:29035"/>
    </cofactor>
</comment>
<evidence type="ECO:0000256" key="1">
    <source>
        <dbReference type="ARBA" id="ARBA00001936"/>
    </source>
</evidence>
<dbReference type="GO" id="GO:0004674">
    <property type="term" value="F:protein serine/threonine kinase activity"/>
    <property type="evidence" value="ECO:0007669"/>
    <property type="project" value="UniProtKB-KW"/>
</dbReference>
<dbReference type="InterPro" id="IPR018451">
    <property type="entry name" value="NAF/FISL_domain"/>
</dbReference>
<dbReference type="CDD" id="cd12195">
    <property type="entry name" value="CIPK_C"/>
    <property type="match status" value="1"/>
</dbReference>
<evidence type="ECO:0000313" key="13">
    <source>
        <dbReference type="Proteomes" id="UP001604277"/>
    </source>
</evidence>